<accession>A0ABT0W987</accession>
<sequence>MKKLTTIVLTGALTLSLGTSAFAKGTNNGNHNGWNNPNNPHHTVKAPNVDTSNPQVLTKADTGNVTVNTRLDAQWIKNNLAKITRYSKNFKVEVIDNPNYSPATAWLLADYQIVITFQDRQDSAYNLFGITGMAMHQMVVYNTHYTEVSAHIDNNNVIIFTPYMAPTK</sequence>
<organism evidence="3 4">
    <name type="scientific">Neobacillus pocheonensis</name>
    <dbReference type="NCBI Taxonomy" id="363869"/>
    <lineage>
        <taxon>Bacteria</taxon>
        <taxon>Bacillati</taxon>
        <taxon>Bacillota</taxon>
        <taxon>Bacilli</taxon>
        <taxon>Bacillales</taxon>
        <taxon>Bacillaceae</taxon>
        <taxon>Neobacillus</taxon>
    </lineage>
</organism>
<feature type="region of interest" description="Disordered" evidence="1">
    <location>
        <begin position="28"/>
        <end position="50"/>
    </location>
</feature>
<gene>
    <name evidence="3" type="ORF">NDK43_06695</name>
</gene>
<proteinExistence type="predicted"/>
<evidence type="ECO:0000256" key="1">
    <source>
        <dbReference type="SAM" id="MobiDB-lite"/>
    </source>
</evidence>
<keyword evidence="4" id="KW-1185">Reference proteome</keyword>
<keyword evidence="2" id="KW-0732">Signal</keyword>
<feature type="signal peptide" evidence="2">
    <location>
        <begin position="1"/>
        <end position="23"/>
    </location>
</feature>
<comment type="caution">
    <text evidence="3">The sequence shown here is derived from an EMBL/GenBank/DDBJ whole genome shotgun (WGS) entry which is preliminary data.</text>
</comment>
<feature type="chain" id="PRO_5046349191" evidence="2">
    <location>
        <begin position="24"/>
        <end position="168"/>
    </location>
</feature>
<reference evidence="3 4" key="1">
    <citation type="submission" date="2022-06" db="EMBL/GenBank/DDBJ databases">
        <authorList>
            <person name="Jeon C.O."/>
        </authorList>
    </citation>
    <scope>NUCLEOTIDE SEQUENCE [LARGE SCALE GENOMIC DNA]</scope>
    <source>
        <strain evidence="3 4">KCTC 13943</strain>
    </source>
</reference>
<evidence type="ECO:0000313" key="3">
    <source>
        <dbReference type="EMBL" id="MCM2532133.1"/>
    </source>
</evidence>
<evidence type="ECO:0000313" key="4">
    <source>
        <dbReference type="Proteomes" id="UP001523262"/>
    </source>
</evidence>
<feature type="compositionally biased region" description="Low complexity" evidence="1">
    <location>
        <begin position="28"/>
        <end position="41"/>
    </location>
</feature>
<evidence type="ECO:0000256" key="2">
    <source>
        <dbReference type="SAM" id="SignalP"/>
    </source>
</evidence>
<protein>
    <submittedName>
        <fullName evidence="3">Uncharacterized protein</fullName>
    </submittedName>
</protein>
<name>A0ABT0W987_9BACI</name>
<dbReference type="EMBL" id="JAMQCR010000001">
    <property type="protein sequence ID" value="MCM2532133.1"/>
    <property type="molecule type" value="Genomic_DNA"/>
</dbReference>
<dbReference type="Proteomes" id="UP001523262">
    <property type="component" value="Unassembled WGS sequence"/>
</dbReference>